<dbReference type="PANTHER" id="PTHR34585:SF22">
    <property type="entry name" value="HELIX-TURN-HELIX DOMAIN-CONTAINING PROTEIN"/>
    <property type="match status" value="1"/>
</dbReference>
<feature type="domain" description="Helix-turn-helix" evidence="1">
    <location>
        <begin position="68"/>
        <end position="112"/>
    </location>
</feature>
<dbReference type="InterPro" id="IPR041657">
    <property type="entry name" value="HTH_17"/>
</dbReference>
<keyword evidence="3" id="KW-1185">Reference proteome</keyword>
<dbReference type="Pfam" id="PF12728">
    <property type="entry name" value="HTH_17"/>
    <property type="match status" value="1"/>
</dbReference>
<organism evidence="2 3">
    <name type="scientific">Bacteroides cellulosilyticus CL02T12C19</name>
    <dbReference type="NCBI Taxonomy" id="997874"/>
    <lineage>
        <taxon>Bacteria</taxon>
        <taxon>Pseudomonadati</taxon>
        <taxon>Bacteroidota</taxon>
        <taxon>Bacteroidia</taxon>
        <taxon>Bacteroidales</taxon>
        <taxon>Bacteroidaceae</taxon>
        <taxon>Bacteroides</taxon>
    </lineage>
</organism>
<gene>
    <name evidence="2" type="ORF">HMPREF1062_01208</name>
</gene>
<dbReference type="HOGENOM" id="CLU_133781_0_2_10"/>
<evidence type="ECO:0000259" key="1">
    <source>
        <dbReference type="Pfam" id="PF12728"/>
    </source>
</evidence>
<dbReference type="EMBL" id="AGXG01000024">
    <property type="protein sequence ID" value="EIY35612.1"/>
    <property type="molecule type" value="Genomic_DNA"/>
</dbReference>
<name>I8WCR1_9BACE</name>
<dbReference type="PANTHER" id="PTHR34585">
    <property type="match status" value="1"/>
</dbReference>
<sequence length="142" mass="17067">MERGWKIYFLKRSNFAANQLVSKMEIITFESKAYKELDNKITAIADYIFNHMEAESTNEDEIWVDSYEVCTFLKISEKTLQRLRVAGTIAYSNIRGRYFYKISEVKRMLEEHLIRSNKENIQDLITNHQLYVKERRNLRKDK</sequence>
<reference evidence="2 3" key="1">
    <citation type="submission" date="2012-02" db="EMBL/GenBank/DDBJ databases">
        <title>The Genome Sequence of Bacteroides cellulosilyticus CL02T12C19.</title>
        <authorList>
            <consortium name="The Broad Institute Genome Sequencing Platform"/>
            <person name="Earl A."/>
            <person name="Ward D."/>
            <person name="Feldgarden M."/>
            <person name="Gevers D."/>
            <person name="Zitomersky N.L."/>
            <person name="Coyne M.J."/>
            <person name="Comstock L.E."/>
            <person name="Young S.K."/>
            <person name="Zeng Q."/>
            <person name="Gargeya S."/>
            <person name="Fitzgerald M."/>
            <person name="Haas B."/>
            <person name="Abouelleil A."/>
            <person name="Alvarado L."/>
            <person name="Arachchi H.M."/>
            <person name="Berlin A."/>
            <person name="Chapman S.B."/>
            <person name="Gearin G."/>
            <person name="Goldberg J."/>
            <person name="Griggs A."/>
            <person name="Gujja S."/>
            <person name="Hansen M."/>
            <person name="Heiman D."/>
            <person name="Howarth C."/>
            <person name="Larimer J."/>
            <person name="Lui A."/>
            <person name="MacDonald P.J.P."/>
            <person name="McCowen C."/>
            <person name="Montmayeur A."/>
            <person name="Murphy C."/>
            <person name="Neiman D."/>
            <person name="Pearson M."/>
            <person name="Priest M."/>
            <person name="Roberts A."/>
            <person name="Saif S."/>
            <person name="Shea T."/>
            <person name="Sisk P."/>
            <person name="Stolte C."/>
            <person name="Sykes S."/>
            <person name="Wortman J."/>
            <person name="Nusbaum C."/>
            <person name="Birren B."/>
        </authorList>
    </citation>
    <scope>NUCLEOTIDE SEQUENCE [LARGE SCALE GENOMIC DNA]</scope>
    <source>
        <strain evidence="2 3">CL02T12C19</strain>
    </source>
</reference>
<dbReference type="Proteomes" id="UP000003741">
    <property type="component" value="Unassembled WGS sequence"/>
</dbReference>
<dbReference type="InterPro" id="IPR009061">
    <property type="entry name" value="DNA-bd_dom_put_sf"/>
</dbReference>
<dbReference type="SUPFAM" id="SSF46955">
    <property type="entry name" value="Putative DNA-binding domain"/>
    <property type="match status" value="1"/>
</dbReference>
<comment type="caution">
    <text evidence="2">The sequence shown here is derived from an EMBL/GenBank/DDBJ whole genome shotgun (WGS) entry which is preliminary data.</text>
</comment>
<protein>
    <recommendedName>
        <fullName evidence="1">Helix-turn-helix domain-containing protein</fullName>
    </recommendedName>
</protein>
<evidence type="ECO:0000313" key="2">
    <source>
        <dbReference type="EMBL" id="EIY35612.1"/>
    </source>
</evidence>
<dbReference type="AlphaFoldDB" id="I8WCR1"/>
<evidence type="ECO:0000313" key="3">
    <source>
        <dbReference type="Proteomes" id="UP000003741"/>
    </source>
</evidence>
<dbReference type="PATRIC" id="fig|997874.3.peg.1238"/>
<accession>I8WCR1</accession>
<proteinExistence type="predicted"/>